<organism evidence="19 20">
    <name type="scientific">Pelotomaculum propionicicum</name>
    <dbReference type="NCBI Taxonomy" id="258475"/>
    <lineage>
        <taxon>Bacteria</taxon>
        <taxon>Bacillati</taxon>
        <taxon>Bacillota</taxon>
        <taxon>Clostridia</taxon>
        <taxon>Eubacteriales</taxon>
        <taxon>Desulfotomaculaceae</taxon>
        <taxon>Pelotomaculum</taxon>
    </lineage>
</organism>
<evidence type="ECO:0000256" key="11">
    <source>
        <dbReference type="ARBA" id="ARBA00022842"/>
    </source>
</evidence>
<dbReference type="SUPFAM" id="SSF81660">
    <property type="entry name" value="Metal cation-transporting ATPase, ATP-binding domain N"/>
    <property type="match status" value="1"/>
</dbReference>
<feature type="transmembrane region" description="Helical" evidence="17">
    <location>
        <begin position="739"/>
        <end position="758"/>
    </location>
</feature>
<evidence type="ECO:0000256" key="12">
    <source>
        <dbReference type="ARBA" id="ARBA00022967"/>
    </source>
</evidence>
<keyword evidence="12" id="KW-1278">Translocase</keyword>
<evidence type="ECO:0000256" key="2">
    <source>
        <dbReference type="ARBA" id="ARBA00005675"/>
    </source>
</evidence>
<evidence type="ECO:0000256" key="5">
    <source>
        <dbReference type="ARBA" id="ARBA00022568"/>
    </source>
</evidence>
<dbReference type="Pfam" id="PF00689">
    <property type="entry name" value="Cation_ATPase_C"/>
    <property type="match status" value="1"/>
</dbReference>
<dbReference type="AlphaFoldDB" id="A0A4Y7RMP7"/>
<keyword evidence="19" id="KW-0378">Hydrolase</keyword>
<sequence length="914" mass="99729">MPARWYSLTEQEVVERLKTDLKKGLTDREVKERAARFGPNELLKAPKTPPWVLFLNQFKDFMVLVLLAATAVSGFLGEYADAVTIMIIVAVNAVLGFVQEYRAERSLEALKKLTSPEARVFRDGQERRVRTVELVPGDIVVLEEGDRVPADLRLLKTSSLEIEESALTGESLPVPKVETTLSGQDLALGDTFNMAYLGTVVTRGRGSGIVVHTGMATEMGQIAGMIQEVGQETTPLQRRLSQLGRWLVSFCLLICAVVVVVGILRGEEAYQMFLAGVSLAVAAIPEGLPAIVTVALAIGVQRMIKRNAIIRKLPAVETLGCATVICSDKTGTLTQNEMTVREVVIRGDTVEVSGEGYDPKGEFTGTVDRHREHFNLLMKAAALCNNSIIERGGISIGGLFRGLIKGRPAREWTVLGDPTEGALLVMASKAGFWREKIELKEPRESELPFDSERKRMTVVCRQPGGSLRAYVKGAPDVILDLCTHVYKNGLAVPLSSREKEEILTANAGLAEKALRVLAFAYRELPAETGKFTEELVENRLIYLGMAGMIDPPRPAAVKAVQTCRRAGIKVVMITGDHQLTARAIAGEMGILAKKDLVLTGRDLDAMPDQAFIEQVGRASVFARVSPRHKLKIVRALKQSGHVVAMTGDGVNDAPAVNEADIGVAMGITGTDVTKEASAMVLTDDNFSSIVAAIEEGRGIYDNIRKFIRYLLSCNTGEVLTMLIAMLAGLPLPLVPIQILWMNLVTDGLPAMALGVDPIDHDIMRRPPRHPRESVFSHGMAWRIVSNGTVIGLGTLVAFWIGARMGGTDLARTMAFNTIVFFQMFYVFTCRSEFHTILELGFFTNPYLVGAVLISTALQLAVDYVPFLQSIFHVVPLHGLHWAVILALSAAPTVSGILFQHLTGEARKKVMYLKV</sequence>
<feature type="transmembrane region" description="Helical" evidence="17">
    <location>
        <begin position="61"/>
        <end position="77"/>
    </location>
</feature>
<feature type="transmembrane region" description="Helical" evidence="17">
    <location>
        <begin position="706"/>
        <end position="727"/>
    </location>
</feature>
<dbReference type="InterPro" id="IPR023214">
    <property type="entry name" value="HAD_sf"/>
</dbReference>
<dbReference type="GO" id="GO:0005886">
    <property type="term" value="C:plasma membrane"/>
    <property type="evidence" value="ECO:0007669"/>
    <property type="project" value="UniProtKB-SubCell"/>
</dbReference>
<evidence type="ECO:0000256" key="8">
    <source>
        <dbReference type="ARBA" id="ARBA00022741"/>
    </source>
</evidence>
<comment type="subcellular location">
    <subcellularLocation>
        <location evidence="1">Cell membrane</location>
        <topology evidence="1">Multi-pass membrane protein</topology>
    </subcellularLocation>
</comment>
<dbReference type="InterPro" id="IPR005782">
    <property type="entry name" value="P-type_ATPase_IIA"/>
</dbReference>
<keyword evidence="5" id="KW-0109">Calcium transport</keyword>
<evidence type="ECO:0000256" key="15">
    <source>
        <dbReference type="ARBA" id="ARBA00023136"/>
    </source>
</evidence>
<dbReference type="PROSITE" id="PS00154">
    <property type="entry name" value="ATPASE_E1_E2"/>
    <property type="match status" value="1"/>
</dbReference>
<dbReference type="RefSeq" id="WP_134214289.1">
    <property type="nucleotide sequence ID" value="NZ_QFFZ01000029.1"/>
</dbReference>
<feature type="transmembrane region" description="Helical" evidence="17">
    <location>
        <begin position="808"/>
        <end position="827"/>
    </location>
</feature>
<dbReference type="InterPro" id="IPR044492">
    <property type="entry name" value="P_typ_ATPase_HD_dom"/>
</dbReference>
<evidence type="ECO:0000256" key="17">
    <source>
        <dbReference type="SAM" id="Phobius"/>
    </source>
</evidence>
<dbReference type="PRINTS" id="PR00120">
    <property type="entry name" value="HATPASE"/>
</dbReference>
<dbReference type="InterPro" id="IPR006413">
    <property type="entry name" value="P-type_ATPase_IIA_PMR1"/>
</dbReference>
<evidence type="ECO:0000256" key="14">
    <source>
        <dbReference type="ARBA" id="ARBA00023065"/>
    </source>
</evidence>
<evidence type="ECO:0000256" key="6">
    <source>
        <dbReference type="ARBA" id="ARBA00022692"/>
    </source>
</evidence>
<dbReference type="InterPro" id="IPR050510">
    <property type="entry name" value="Cation_transp_ATPase_P-type"/>
</dbReference>
<keyword evidence="4" id="KW-1003">Cell membrane</keyword>
<dbReference type="InterPro" id="IPR018303">
    <property type="entry name" value="ATPase_P-typ_P_site"/>
</dbReference>
<dbReference type="GO" id="GO:0005524">
    <property type="term" value="F:ATP binding"/>
    <property type="evidence" value="ECO:0007669"/>
    <property type="project" value="UniProtKB-KW"/>
</dbReference>
<dbReference type="InterPro" id="IPR001757">
    <property type="entry name" value="P_typ_ATPase"/>
</dbReference>
<dbReference type="EC" id="7.2.2.10" evidence="3"/>
<dbReference type="SUPFAM" id="SSF81653">
    <property type="entry name" value="Calcium ATPase, transduction domain A"/>
    <property type="match status" value="1"/>
</dbReference>
<dbReference type="PANTHER" id="PTHR43294">
    <property type="entry name" value="SODIUM/POTASSIUM-TRANSPORTING ATPASE SUBUNIT ALPHA"/>
    <property type="match status" value="1"/>
</dbReference>
<dbReference type="CDD" id="cd02089">
    <property type="entry name" value="P-type_ATPase_Ca_prok"/>
    <property type="match status" value="1"/>
</dbReference>
<evidence type="ECO:0000256" key="10">
    <source>
        <dbReference type="ARBA" id="ARBA00022840"/>
    </source>
</evidence>
<dbReference type="Pfam" id="PF13246">
    <property type="entry name" value="Cation_ATPase"/>
    <property type="match status" value="1"/>
</dbReference>
<dbReference type="InterPro" id="IPR059000">
    <property type="entry name" value="ATPase_P-type_domA"/>
</dbReference>
<dbReference type="SUPFAM" id="SSF81665">
    <property type="entry name" value="Calcium ATPase, transmembrane domain M"/>
    <property type="match status" value="1"/>
</dbReference>
<keyword evidence="7" id="KW-0479">Metal-binding</keyword>
<dbReference type="Gene3D" id="3.40.1110.10">
    <property type="entry name" value="Calcium-transporting ATPase, cytoplasmic domain N"/>
    <property type="match status" value="1"/>
</dbReference>
<evidence type="ECO:0000256" key="4">
    <source>
        <dbReference type="ARBA" id="ARBA00022475"/>
    </source>
</evidence>
<dbReference type="OrthoDB" id="9760364at2"/>
<evidence type="ECO:0000256" key="3">
    <source>
        <dbReference type="ARBA" id="ARBA00012790"/>
    </source>
</evidence>
<dbReference type="InterPro" id="IPR006068">
    <property type="entry name" value="ATPase_P-typ_cation-transptr_C"/>
</dbReference>
<dbReference type="EMBL" id="QFFZ01000029">
    <property type="protein sequence ID" value="TEB10268.1"/>
    <property type="molecule type" value="Genomic_DNA"/>
</dbReference>
<keyword evidence="14" id="KW-0406">Ion transport</keyword>
<keyword evidence="13 17" id="KW-1133">Transmembrane helix</keyword>
<dbReference type="GO" id="GO:0005388">
    <property type="term" value="F:P-type calcium transporter activity"/>
    <property type="evidence" value="ECO:0007669"/>
    <property type="project" value="UniProtKB-EC"/>
</dbReference>
<comment type="similarity">
    <text evidence="2">Belongs to the cation transport ATPase (P-type) (TC 3.A.3) family. Type IIA subfamily.</text>
</comment>
<dbReference type="InterPro" id="IPR023298">
    <property type="entry name" value="ATPase_P-typ_TM_dom_sf"/>
</dbReference>
<dbReference type="PRINTS" id="PR00119">
    <property type="entry name" value="CATATPASE"/>
</dbReference>
<feature type="transmembrane region" description="Helical" evidence="17">
    <location>
        <begin position="779"/>
        <end position="802"/>
    </location>
</feature>
<accession>A0A4Y7RMP7</accession>
<keyword evidence="8" id="KW-0547">Nucleotide-binding</keyword>
<dbReference type="GO" id="GO:0140352">
    <property type="term" value="P:export from cell"/>
    <property type="evidence" value="ECO:0007669"/>
    <property type="project" value="UniProtKB-ARBA"/>
</dbReference>
<dbReference type="GO" id="GO:0016887">
    <property type="term" value="F:ATP hydrolysis activity"/>
    <property type="evidence" value="ECO:0007669"/>
    <property type="project" value="InterPro"/>
</dbReference>
<dbReference type="GO" id="GO:1902600">
    <property type="term" value="P:proton transmembrane transport"/>
    <property type="evidence" value="ECO:0007669"/>
    <property type="project" value="TreeGrafter"/>
</dbReference>
<keyword evidence="11" id="KW-0460">Magnesium</keyword>
<evidence type="ECO:0000313" key="20">
    <source>
        <dbReference type="Proteomes" id="UP000297597"/>
    </source>
</evidence>
<dbReference type="SFLD" id="SFLDG00002">
    <property type="entry name" value="C1.7:_P-type_atpase_like"/>
    <property type="match status" value="1"/>
</dbReference>
<dbReference type="FunFam" id="3.40.50.1000:FF:000001">
    <property type="entry name" value="Phospholipid-transporting ATPase IC"/>
    <property type="match status" value="1"/>
</dbReference>
<dbReference type="GO" id="GO:0046872">
    <property type="term" value="F:metal ion binding"/>
    <property type="evidence" value="ECO:0007669"/>
    <property type="project" value="UniProtKB-KW"/>
</dbReference>
<dbReference type="SMART" id="SM00831">
    <property type="entry name" value="Cation_ATPase_N"/>
    <property type="match status" value="1"/>
</dbReference>
<reference evidence="19 20" key="1">
    <citation type="journal article" date="2018" name="Environ. Microbiol.">
        <title>Novel energy conservation strategies and behaviour of Pelotomaculum schinkii driving syntrophic propionate catabolism.</title>
        <authorList>
            <person name="Hidalgo-Ahumada C.A.P."/>
            <person name="Nobu M.K."/>
            <person name="Narihiro T."/>
            <person name="Tamaki H."/>
            <person name="Liu W.T."/>
            <person name="Kamagata Y."/>
            <person name="Stams A.J.M."/>
            <person name="Imachi H."/>
            <person name="Sousa D.Z."/>
        </authorList>
    </citation>
    <scope>NUCLEOTIDE SEQUENCE [LARGE SCALE GENOMIC DNA]</scope>
    <source>
        <strain evidence="19 20">MGP</strain>
    </source>
</reference>
<dbReference type="NCBIfam" id="TIGR01116">
    <property type="entry name" value="ATPase-IIA1_Ca"/>
    <property type="match status" value="1"/>
</dbReference>
<feature type="transmembrane region" description="Helical" evidence="17">
    <location>
        <begin position="270"/>
        <end position="298"/>
    </location>
</feature>
<dbReference type="InterPro" id="IPR004014">
    <property type="entry name" value="ATPase_P-typ_cation-transptr_N"/>
</dbReference>
<dbReference type="PANTHER" id="PTHR43294:SF21">
    <property type="entry name" value="CATION TRANSPORTING ATPASE"/>
    <property type="match status" value="1"/>
</dbReference>
<keyword evidence="10" id="KW-0067">ATP-binding</keyword>
<dbReference type="Pfam" id="PF00690">
    <property type="entry name" value="Cation_ATPase_N"/>
    <property type="match status" value="1"/>
</dbReference>
<protein>
    <recommendedName>
        <fullName evidence="3">P-type Ca(2+) transporter</fullName>
        <ecNumber evidence="3">7.2.2.10</ecNumber>
    </recommendedName>
</protein>
<feature type="transmembrane region" description="Helical" evidence="17">
    <location>
        <begin position="246"/>
        <end position="264"/>
    </location>
</feature>
<keyword evidence="5" id="KW-0813">Transport</keyword>
<dbReference type="Pfam" id="PF00122">
    <property type="entry name" value="E1-E2_ATPase"/>
    <property type="match status" value="1"/>
</dbReference>
<dbReference type="InterPro" id="IPR023299">
    <property type="entry name" value="ATPase_P-typ_cyto_dom_N"/>
</dbReference>
<proteinExistence type="inferred from homology"/>
<dbReference type="Proteomes" id="UP000297597">
    <property type="component" value="Unassembled WGS sequence"/>
</dbReference>
<evidence type="ECO:0000256" key="7">
    <source>
        <dbReference type="ARBA" id="ARBA00022723"/>
    </source>
</evidence>
<feature type="domain" description="Cation-transporting P-type ATPase N-terminal" evidence="18">
    <location>
        <begin position="4"/>
        <end position="78"/>
    </location>
</feature>
<feature type="transmembrane region" description="Helical" evidence="17">
    <location>
        <begin position="839"/>
        <end position="859"/>
    </location>
</feature>
<gene>
    <name evidence="19" type="primary">yloB</name>
    <name evidence="19" type="ORF">Pmgp_02465</name>
</gene>
<dbReference type="Gene3D" id="2.70.150.10">
    <property type="entry name" value="Calcium-transporting ATPase, cytoplasmic transduction domain A"/>
    <property type="match status" value="1"/>
</dbReference>
<comment type="caution">
    <text evidence="19">The sequence shown here is derived from an EMBL/GenBank/DDBJ whole genome shotgun (WGS) entry which is preliminary data.</text>
</comment>
<dbReference type="FunFam" id="1.20.1110.10:FF:000065">
    <property type="entry name" value="Sarcoplasmic/endoplasmic reticulum calcium ATPase 1"/>
    <property type="match status" value="1"/>
</dbReference>
<dbReference type="SFLD" id="SFLDF00027">
    <property type="entry name" value="p-type_atpase"/>
    <property type="match status" value="1"/>
</dbReference>
<evidence type="ECO:0000313" key="19">
    <source>
        <dbReference type="EMBL" id="TEB10268.1"/>
    </source>
</evidence>
<dbReference type="InterPro" id="IPR036412">
    <property type="entry name" value="HAD-like_sf"/>
</dbReference>
<dbReference type="NCBIfam" id="TIGR01522">
    <property type="entry name" value="ATPase-IIA2_Ca"/>
    <property type="match status" value="1"/>
</dbReference>
<dbReference type="Gene3D" id="1.20.1110.10">
    <property type="entry name" value="Calcium-transporting ATPase, transmembrane domain"/>
    <property type="match status" value="1"/>
</dbReference>
<comment type="catalytic activity">
    <reaction evidence="16">
        <text>Ca(2+)(in) + ATP + H2O = Ca(2+)(out) + ADP + phosphate + H(+)</text>
        <dbReference type="Rhea" id="RHEA:18105"/>
        <dbReference type="ChEBI" id="CHEBI:15377"/>
        <dbReference type="ChEBI" id="CHEBI:15378"/>
        <dbReference type="ChEBI" id="CHEBI:29108"/>
        <dbReference type="ChEBI" id="CHEBI:30616"/>
        <dbReference type="ChEBI" id="CHEBI:43474"/>
        <dbReference type="ChEBI" id="CHEBI:456216"/>
        <dbReference type="EC" id="7.2.2.10"/>
    </reaction>
</comment>
<dbReference type="SUPFAM" id="SSF56784">
    <property type="entry name" value="HAD-like"/>
    <property type="match status" value="1"/>
</dbReference>
<dbReference type="InterPro" id="IPR008250">
    <property type="entry name" value="ATPase_P-typ_transduc_dom_A_sf"/>
</dbReference>
<name>A0A4Y7RMP7_9FIRM</name>
<evidence type="ECO:0000256" key="13">
    <source>
        <dbReference type="ARBA" id="ARBA00022989"/>
    </source>
</evidence>
<dbReference type="FunFam" id="3.40.50.1000:FF:000028">
    <property type="entry name" value="Calcium-transporting P-type ATPase, putative"/>
    <property type="match status" value="1"/>
</dbReference>
<evidence type="ECO:0000256" key="1">
    <source>
        <dbReference type="ARBA" id="ARBA00004651"/>
    </source>
</evidence>
<evidence type="ECO:0000256" key="9">
    <source>
        <dbReference type="ARBA" id="ARBA00022837"/>
    </source>
</evidence>
<evidence type="ECO:0000259" key="18">
    <source>
        <dbReference type="SMART" id="SM00831"/>
    </source>
</evidence>
<keyword evidence="20" id="KW-1185">Reference proteome</keyword>
<dbReference type="SFLD" id="SFLDS00003">
    <property type="entry name" value="Haloacid_Dehalogenase"/>
    <property type="match status" value="1"/>
</dbReference>
<dbReference type="NCBIfam" id="TIGR01494">
    <property type="entry name" value="ATPase_P-type"/>
    <property type="match status" value="3"/>
</dbReference>
<evidence type="ECO:0000256" key="16">
    <source>
        <dbReference type="ARBA" id="ARBA00048694"/>
    </source>
</evidence>
<dbReference type="Gene3D" id="3.40.50.1000">
    <property type="entry name" value="HAD superfamily/HAD-like"/>
    <property type="match status" value="1"/>
</dbReference>
<feature type="transmembrane region" description="Helical" evidence="17">
    <location>
        <begin position="879"/>
        <end position="898"/>
    </location>
</feature>
<keyword evidence="9" id="KW-0106">Calcium</keyword>
<dbReference type="FunFam" id="2.70.150.10:FF:000016">
    <property type="entry name" value="Calcium-transporting P-type ATPase putative"/>
    <property type="match status" value="1"/>
</dbReference>
<keyword evidence="15 17" id="KW-0472">Membrane</keyword>
<keyword evidence="6 17" id="KW-0812">Transmembrane</keyword>